<dbReference type="AlphaFoldDB" id="A0A1G9PF58"/>
<feature type="transmembrane region" description="Helical" evidence="1">
    <location>
        <begin position="9"/>
        <end position="27"/>
    </location>
</feature>
<keyword evidence="3" id="KW-1185">Reference proteome</keyword>
<keyword evidence="1" id="KW-0472">Membrane</keyword>
<evidence type="ECO:0000256" key="1">
    <source>
        <dbReference type="SAM" id="Phobius"/>
    </source>
</evidence>
<protein>
    <recommendedName>
        <fullName evidence="4">DUF2752 domain-containing protein</fullName>
    </recommendedName>
</protein>
<feature type="transmembrane region" description="Helical" evidence="1">
    <location>
        <begin position="69"/>
        <end position="88"/>
    </location>
</feature>
<dbReference type="Proteomes" id="UP000198901">
    <property type="component" value="Unassembled WGS sequence"/>
</dbReference>
<proteinExistence type="predicted"/>
<name>A0A1G9PF58_9BACT</name>
<dbReference type="OrthoDB" id="9815897at2"/>
<dbReference type="RefSeq" id="WP_093201565.1">
    <property type="nucleotide sequence ID" value="NZ_FNGS01000004.1"/>
</dbReference>
<keyword evidence="1" id="KW-0812">Transmembrane</keyword>
<reference evidence="2 3" key="1">
    <citation type="submission" date="2016-10" db="EMBL/GenBank/DDBJ databases">
        <authorList>
            <person name="de Groot N.N."/>
        </authorList>
    </citation>
    <scope>NUCLEOTIDE SEQUENCE [LARGE SCALE GENOMIC DNA]</scope>
    <source>
        <strain evidence="2 3">DSM 21668</strain>
    </source>
</reference>
<gene>
    <name evidence="2" type="ORF">SAMN04488090_2134</name>
</gene>
<sequence length="141" mass="16075">MNTLLRHTLYWLAAGLVLAVGFLYYRFNPAEVSFFPACLLRKYTGLYCPGCGAQRALHQLLHGHIREAFRYNALLVLAIPYVTLGFVLDIARHLRWTTLHPAMYRKQSVILGIAVLICLFWIFRNIPLEPFSWLAPAGGVD</sequence>
<organism evidence="2 3">
    <name type="scientific">Siphonobacter aquaeclarae</name>
    <dbReference type="NCBI Taxonomy" id="563176"/>
    <lineage>
        <taxon>Bacteria</taxon>
        <taxon>Pseudomonadati</taxon>
        <taxon>Bacteroidota</taxon>
        <taxon>Cytophagia</taxon>
        <taxon>Cytophagales</taxon>
        <taxon>Cytophagaceae</taxon>
        <taxon>Siphonobacter</taxon>
    </lineage>
</organism>
<dbReference type="EMBL" id="FNGS01000004">
    <property type="protein sequence ID" value="SDL96775.1"/>
    <property type="molecule type" value="Genomic_DNA"/>
</dbReference>
<accession>A0A1G9PF58</accession>
<dbReference type="InterPro" id="IPR021215">
    <property type="entry name" value="DUF2752"/>
</dbReference>
<dbReference type="STRING" id="563176.SAMN04488090_2134"/>
<dbReference type="Pfam" id="PF10825">
    <property type="entry name" value="DUF2752"/>
    <property type="match status" value="1"/>
</dbReference>
<evidence type="ECO:0000313" key="2">
    <source>
        <dbReference type="EMBL" id="SDL96775.1"/>
    </source>
</evidence>
<evidence type="ECO:0000313" key="3">
    <source>
        <dbReference type="Proteomes" id="UP000198901"/>
    </source>
</evidence>
<feature type="transmembrane region" description="Helical" evidence="1">
    <location>
        <begin position="109"/>
        <end position="126"/>
    </location>
</feature>
<keyword evidence="1" id="KW-1133">Transmembrane helix</keyword>
<evidence type="ECO:0008006" key="4">
    <source>
        <dbReference type="Google" id="ProtNLM"/>
    </source>
</evidence>